<sequence length="216" mass="21817">MAKISQLPSAGALTGTEQVPINQSGTTVQVLLSTIRTWVASTISGFASSGANSDITSLSGLTTPLSLAQGGTAATSAATARTSLGLVIGTNVQAYDAATAKTNIVQSFSVAQRGTITALTDGATITPDFAAANNYSVTLGGNRTLANPSNLTAGQSGVIVITQDGTGSRTLAYGSYWKFSNGTAPTLTTTASAVDVLAYYVESPTRITAKLVTDVK</sequence>
<organism evidence="2">
    <name type="scientific">uncultured Caudovirales phage</name>
    <dbReference type="NCBI Taxonomy" id="2100421"/>
    <lineage>
        <taxon>Viruses</taxon>
        <taxon>Duplodnaviria</taxon>
        <taxon>Heunggongvirae</taxon>
        <taxon>Uroviricota</taxon>
        <taxon>Caudoviricetes</taxon>
        <taxon>Peduoviridae</taxon>
        <taxon>Maltschvirus</taxon>
        <taxon>Maltschvirus maltsch</taxon>
    </lineage>
</organism>
<name>A0A6J7WVP8_9CAUD</name>
<evidence type="ECO:0000313" key="1">
    <source>
        <dbReference type="EMBL" id="CAB4130647.1"/>
    </source>
</evidence>
<dbReference type="EMBL" id="LR798296">
    <property type="protein sequence ID" value="CAB5222056.1"/>
    <property type="molecule type" value="Genomic_DNA"/>
</dbReference>
<accession>A0A6J7WVP8</accession>
<dbReference type="EMBL" id="LR796239">
    <property type="protein sequence ID" value="CAB4130647.1"/>
    <property type="molecule type" value="Genomic_DNA"/>
</dbReference>
<reference evidence="2" key="1">
    <citation type="submission" date="2020-05" db="EMBL/GenBank/DDBJ databases">
        <authorList>
            <person name="Chiriac C."/>
            <person name="Salcher M."/>
            <person name="Ghai R."/>
            <person name="Kavagutti S V."/>
        </authorList>
    </citation>
    <scope>NUCLEOTIDE SEQUENCE</scope>
</reference>
<protein>
    <submittedName>
        <fullName evidence="2">Uncharacterized protein</fullName>
    </submittedName>
</protein>
<gene>
    <name evidence="1" type="ORF">UFOVP128_19</name>
    <name evidence="2" type="ORF">UFOVP243_25</name>
</gene>
<evidence type="ECO:0000313" key="2">
    <source>
        <dbReference type="EMBL" id="CAB5222056.1"/>
    </source>
</evidence>
<proteinExistence type="predicted"/>